<evidence type="ECO:0000256" key="8">
    <source>
        <dbReference type="SAM" id="Phobius"/>
    </source>
</evidence>
<dbReference type="SUPFAM" id="SSF81338">
    <property type="entry name" value="Aquaporin-like"/>
    <property type="match status" value="1"/>
</dbReference>
<evidence type="ECO:0000256" key="2">
    <source>
        <dbReference type="ARBA" id="ARBA00006175"/>
    </source>
</evidence>
<evidence type="ECO:0000256" key="1">
    <source>
        <dbReference type="ARBA" id="ARBA00004141"/>
    </source>
</evidence>
<feature type="transmembrane region" description="Helical" evidence="8">
    <location>
        <begin position="225"/>
        <end position="245"/>
    </location>
</feature>
<evidence type="ECO:0000256" key="3">
    <source>
        <dbReference type="ARBA" id="ARBA00022448"/>
    </source>
</evidence>
<gene>
    <name evidence="9" type="primary">FPS1_11</name>
    <name evidence="9" type="ORF">K7432_011444</name>
</gene>
<evidence type="ECO:0000256" key="5">
    <source>
        <dbReference type="ARBA" id="ARBA00022989"/>
    </source>
</evidence>
<evidence type="ECO:0000256" key="4">
    <source>
        <dbReference type="ARBA" id="ARBA00022692"/>
    </source>
</evidence>
<dbReference type="Proteomes" id="UP001479436">
    <property type="component" value="Unassembled WGS sequence"/>
</dbReference>
<comment type="similarity">
    <text evidence="2 7">Belongs to the MIP/aquaporin (TC 1.A.8) family.</text>
</comment>
<feature type="transmembrane region" description="Helical" evidence="8">
    <location>
        <begin position="92"/>
        <end position="110"/>
    </location>
</feature>
<accession>A0ABR2WMD3</accession>
<dbReference type="Pfam" id="PF00230">
    <property type="entry name" value="MIP"/>
    <property type="match status" value="1"/>
</dbReference>
<dbReference type="PROSITE" id="PS00221">
    <property type="entry name" value="MIP"/>
    <property type="match status" value="1"/>
</dbReference>
<dbReference type="PRINTS" id="PR00783">
    <property type="entry name" value="MINTRINSICP"/>
</dbReference>
<protein>
    <submittedName>
        <fullName evidence="9">Glycerol channel</fullName>
    </submittedName>
</protein>
<dbReference type="Gene3D" id="1.20.1080.10">
    <property type="entry name" value="Glycerol uptake facilitator protein"/>
    <property type="match status" value="1"/>
</dbReference>
<dbReference type="InterPro" id="IPR023271">
    <property type="entry name" value="Aquaporin-like"/>
</dbReference>
<feature type="transmembrane region" description="Helical" evidence="8">
    <location>
        <begin position="277"/>
        <end position="300"/>
    </location>
</feature>
<keyword evidence="4 7" id="KW-0812">Transmembrane</keyword>
<evidence type="ECO:0000256" key="6">
    <source>
        <dbReference type="ARBA" id="ARBA00023136"/>
    </source>
</evidence>
<evidence type="ECO:0000256" key="7">
    <source>
        <dbReference type="RuleBase" id="RU000477"/>
    </source>
</evidence>
<dbReference type="InterPro" id="IPR022357">
    <property type="entry name" value="MIP_CS"/>
</dbReference>
<dbReference type="InterPro" id="IPR050363">
    <property type="entry name" value="MIP/Aquaporin"/>
</dbReference>
<keyword evidence="5 8" id="KW-1133">Transmembrane helix</keyword>
<feature type="transmembrane region" description="Helical" evidence="8">
    <location>
        <begin position="62"/>
        <end position="80"/>
    </location>
</feature>
<dbReference type="EMBL" id="JASJQH010000884">
    <property type="protein sequence ID" value="KAK9762639.1"/>
    <property type="molecule type" value="Genomic_DNA"/>
</dbReference>
<dbReference type="PRINTS" id="PR02019">
    <property type="entry name" value="AQUAPORIN7"/>
</dbReference>
<proteinExistence type="inferred from homology"/>
<dbReference type="NCBIfam" id="TIGR00861">
    <property type="entry name" value="MIP"/>
    <property type="match status" value="1"/>
</dbReference>
<keyword evidence="10" id="KW-1185">Reference proteome</keyword>
<sequence length="302" mass="32722">MTAKNPTALQEEKWKTSDTTITFETNDETIKCFLNESPLLKRLATGESIPWLSKFRLQYREYLAEYFGTLLLVSLGLSVIHQVTLNKGTTGTFLSVNLGWGFGLTLALLISGRISGGHLNPAVTIAVALIRGMRWSKACGYIIAQLMGAFSGAALVYLYFCPLILAYENGVRQVGGERDTAGLYASYQNPAISTFSAFVGEFLATGVLIIGIFTATDKRNNIPSYCVPFIIGLTVISIGISLGSVTGGSVNPARDLGPRIFTAIAGWGRPVFTAGNYYFWIPNVAPILGAIFSGMLYEFFVC</sequence>
<dbReference type="CDD" id="cd00333">
    <property type="entry name" value="MIP"/>
    <property type="match status" value="1"/>
</dbReference>
<evidence type="ECO:0000313" key="10">
    <source>
        <dbReference type="Proteomes" id="UP001479436"/>
    </source>
</evidence>
<feature type="transmembrane region" description="Helical" evidence="8">
    <location>
        <begin position="138"/>
        <end position="160"/>
    </location>
</feature>
<keyword evidence="3 7" id="KW-0813">Transport</keyword>
<dbReference type="InterPro" id="IPR000425">
    <property type="entry name" value="MIP"/>
</dbReference>
<feature type="transmembrane region" description="Helical" evidence="8">
    <location>
        <begin position="191"/>
        <end position="213"/>
    </location>
</feature>
<dbReference type="PANTHER" id="PTHR43829:SF9">
    <property type="entry name" value="AQUAPORIN-9"/>
    <property type="match status" value="1"/>
</dbReference>
<organism evidence="9 10">
    <name type="scientific">Basidiobolus ranarum</name>
    <dbReference type="NCBI Taxonomy" id="34480"/>
    <lineage>
        <taxon>Eukaryota</taxon>
        <taxon>Fungi</taxon>
        <taxon>Fungi incertae sedis</taxon>
        <taxon>Zoopagomycota</taxon>
        <taxon>Entomophthoromycotina</taxon>
        <taxon>Basidiobolomycetes</taxon>
        <taxon>Basidiobolales</taxon>
        <taxon>Basidiobolaceae</taxon>
        <taxon>Basidiobolus</taxon>
    </lineage>
</organism>
<keyword evidence="6 8" id="KW-0472">Membrane</keyword>
<comment type="caution">
    <text evidence="9">The sequence shown here is derived from an EMBL/GenBank/DDBJ whole genome shotgun (WGS) entry which is preliminary data.</text>
</comment>
<comment type="subcellular location">
    <subcellularLocation>
        <location evidence="1">Membrane</location>
        <topology evidence="1">Multi-pass membrane protein</topology>
    </subcellularLocation>
</comment>
<dbReference type="PANTHER" id="PTHR43829">
    <property type="entry name" value="AQUAPORIN OR AQUAGLYCEROPORIN RELATED"/>
    <property type="match status" value="1"/>
</dbReference>
<name>A0ABR2WMD3_9FUNG</name>
<reference evidence="9 10" key="1">
    <citation type="submission" date="2023-04" db="EMBL/GenBank/DDBJ databases">
        <title>Genome of Basidiobolus ranarum AG-B5.</title>
        <authorList>
            <person name="Stajich J.E."/>
            <person name="Carter-House D."/>
            <person name="Gryganskyi A."/>
        </authorList>
    </citation>
    <scope>NUCLEOTIDE SEQUENCE [LARGE SCALE GENOMIC DNA]</scope>
    <source>
        <strain evidence="9 10">AG-B5</strain>
    </source>
</reference>
<evidence type="ECO:0000313" key="9">
    <source>
        <dbReference type="EMBL" id="KAK9762639.1"/>
    </source>
</evidence>